<gene>
    <name evidence="6" type="ORF">BINO364_LOCUS16165</name>
</gene>
<dbReference type="PANTHER" id="PTHR48043:SF159">
    <property type="entry name" value="EG:EG0003.4 PROTEIN-RELATED"/>
    <property type="match status" value="1"/>
</dbReference>
<keyword evidence="5" id="KW-0472">Membrane</keyword>
<feature type="transmembrane region" description="Helical" evidence="5">
    <location>
        <begin position="483"/>
        <end position="506"/>
    </location>
</feature>
<comment type="subcellular location">
    <subcellularLocation>
        <location evidence="5">Membrane</location>
        <topology evidence="5">Single-pass membrane protein</topology>
    </subcellularLocation>
</comment>
<dbReference type="EMBL" id="OV170229">
    <property type="protein sequence ID" value="CAH0731270.1"/>
    <property type="molecule type" value="Genomic_DNA"/>
</dbReference>
<dbReference type="Proteomes" id="UP000838878">
    <property type="component" value="Chromosome 9"/>
</dbReference>
<keyword evidence="5" id="KW-1133">Transmembrane helix</keyword>
<dbReference type="Pfam" id="PF00201">
    <property type="entry name" value="UDPGT"/>
    <property type="match status" value="1"/>
</dbReference>
<dbReference type="GO" id="GO:0015020">
    <property type="term" value="F:glucuronosyltransferase activity"/>
    <property type="evidence" value="ECO:0007669"/>
    <property type="project" value="UniProtKB-EC"/>
</dbReference>
<dbReference type="InterPro" id="IPR035595">
    <property type="entry name" value="UDP_glycos_trans_CS"/>
</dbReference>
<reference evidence="6" key="1">
    <citation type="submission" date="2021-12" db="EMBL/GenBank/DDBJ databases">
        <authorList>
            <person name="Martin H S."/>
        </authorList>
    </citation>
    <scope>NUCLEOTIDE SEQUENCE</scope>
</reference>
<evidence type="ECO:0000313" key="7">
    <source>
        <dbReference type="Proteomes" id="UP000838878"/>
    </source>
</evidence>
<name>A0A8J9VQ12_9NEOP</name>
<dbReference type="Gene3D" id="3.40.50.2000">
    <property type="entry name" value="Glycogen Phosphorylase B"/>
    <property type="match status" value="1"/>
</dbReference>
<evidence type="ECO:0000256" key="3">
    <source>
        <dbReference type="ARBA" id="ARBA00022679"/>
    </source>
</evidence>
<comment type="catalytic activity">
    <reaction evidence="5">
        <text>glucuronate acceptor + UDP-alpha-D-glucuronate = acceptor beta-D-glucuronoside + UDP + H(+)</text>
        <dbReference type="Rhea" id="RHEA:21032"/>
        <dbReference type="ChEBI" id="CHEBI:15378"/>
        <dbReference type="ChEBI" id="CHEBI:58052"/>
        <dbReference type="ChEBI" id="CHEBI:58223"/>
        <dbReference type="ChEBI" id="CHEBI:132367"/>
        <dbReference type="ChEBI" id="CHEBI:132368"/>
        <dbReference type="EC" id="2.4.1.17"/>
    </reaction>
</comment>
<dbReference type="PROSITE" id="PS00375">
    <property type="entry name" value="UDPGT"/>
    <property type="match status" value="1"/>
</dbReference>
<dbReference type="InterPro" id="IPR002213">
    <property type="entry name" value="UDP_glucos_trans"/>
</dbReference>
<keyword evidence="3 4" id="KW-0808">Transferase</keyword>
<dbReference type="PANTHER" id="PTHR48043">
    <property type="entry name" value="EG:EG0003.4 PROTEIN-RELATED"/>
    <property type="match status" value="1"/>
</dbReference>
<proteinExistence type="inferred from homology"/>
<keyword evidence="5" id="KW-0732">Signal</keyword>
<dbReference type="FunFam" id="3.40.50.2000:FF:000050">
    <property type="entry name" value="UDP-glucuronosyltransferase"/>
    <property type="match status" value="1"/>
</dbReference>
<dbReference type="InterPro" id="IPR050271">
    <property type="entry name" value="UDP-glycosyltransferase"/>
</dbReference>
<dbReference type="AlphaFoldDB" id="A0A8J9VQ12"/>
<keyword evidence="7" id="KW-1185">Reference proteome</keyword>
<feature type="chain" id="PRO_5035487203" description="UDP-glucuronosyltransferase" evidence="5">
    <location>
        <begin position="22"/>
        <end position="525"/>
    </location>
</feature>
<dbReference type="EC" id="2.4.1.17" evidence="5"/>
<accession>A0A8J9VQ12</accession>
<dbReference type="GO" id="GO:0016020">
    <property type="term" value="C:membrane"/>
    <property type="evidence" value="ECO:0007669"/>
    <property type="project" value="UniProtKB-SubCell"/>
</dbReference>
<evidence type="ECO:0000256" key="2">
    <source>
        <dbReference type="ARBA" id="ARBA00022676"/>
    </source>
</evidence>
<dbReference type="SUPFAM" id="SSF53756">
    <property type="entry name" value="UDP-Glycosyltransferase/glycogen phosphorylase"/>
    <property type="match status" value="1"/>
</dbReference>
<organism evidence="6 7">
    <name type="scientific">Brenthis ino</name>
    <name type="common">lesser marbled fritillary</name>
    <dbReference type="NCBI Taxonomy" id="405034"/>
    <lineage>
        <taxon>Eukaryota</taxon>
        <taxon>Metazoa</taxon>
        <taxon>Ecdysozoa</taxon>
        <taxon>Arthropoda</taxon>
        <taxon>Hexapoda</taxon>
        <taxon>Insecta</taxon>
        <taxon>Pterygota</taxon>
        <taxon>Neoptera</taxon>
        <taxon>Endopterygota</taxon>
        <taxon>Lepidoptera</taxon>
        <taxon>Glossata</taxon>
        <taxon>Ditrysia</taxon>
        <taxon>Papilionoidea</taxon>
        <taxon>Nymphalidae</taxon>
        <taxon>Heliconiinae</taxon>
        <taxon>Argynnini</taxon>
        <taxon>Brenthis</taxon>
    </lineage>
</organism>
<dbReference type="CDD" id="cd03784">
    <property type="entry name" value="GT1_Gtf-like"/>
    <property type="match status" value="1"/>
</dbReference>
<feature type="non-terminal residue" evidence="6">
    <location>
        <position position="525"/>
    </location>
</feature>
<evidence type="ECO:0000256" key="1">
    <source>
        <dbReference type="ARBA" id="ARBA00009995"/>
    </source>
</evidence>
<sequence length="525" mass="59574">MKMYNELLLLTILLVSYYSEAYKILVVSPFPGKSHSILGDGLVRHLSKAGHEITYITAFPHEKPAAGVREIDVSFTKQFLPDSKLNIEKLLKKEDVFNVKVFVSAMANMTSKALKCDAVNKILTDPKETFDVVIGEWMFNDLYATIAAVYRCPFIWLSSVEPHWRVLMLIDEIPNPSYNPDAISSNDVPLSFTQRLQELTFQIGGLALDYFYAYDMDKTNYNEVLVPIIRSRGNPVPTFEELRYNASLMLGNSHISMGRATRLPPLYKSVGGFHIEEDVKPLPADLKKLLDNAKNGLIYFSMGSNLKSKMMPNELKQSLLKMFSELKQTVLWKFEEDLPNRPNNVHILQWAPQQSILAHPNCRVFITHGGLLSTTEAIYFGTPLIVIPVFADQFGNADRAVSKGFAVKVELSYTMAGDIKSAINEIFTEPKYATKAKELSLIYHDRPVPPGKELVHWVEHVVKTNGALHLRSPALHLPFYQKLYLDLLAIIVIILYVIKLVIKMIFDKIFGKKKVKVLDHKKKNK</sequence>
<keyword evidence="5" id="KW-0812">Transmembrane</keyword>
<keyword evidence="2 4" id="KW-0328">Glycosyltransferase</keyword>
<evidence type="ECO:0000256" key="4">
    <source>
        <dbReference type="RuleBase" id="RU003718"/>
    </source>
</evidence>
<evidence type="ECO:0000313" key="6">
    <source>
        <dbReference type="EMBL" id="CAH0731270.1"/>
    </source>
</evidence>
<feature type="signal peptide" evidence="5">
    <location>
        <begin position="1"/>
        <end position="21"/>
    </location>
</feature>
<dbReference type="OrthoDB" id="5835829at2759"/>
<evidence type="ECO:0000256" key="5">
    <source>
        <dbReference type="RuleBase" id="RU362059"/>
    </source>
</evidence>
<protein>
    <recommendedName>
        <fullName evidence="5">UDP-glucuronosyltransferase</fullName>
        <ecNumber evidence="5">2.4.1.17</ecNumber>
    </recommendedName>
</protein>
<comment type="similarity">
    <text evidence="1 4">Belongs to the UDP-glycosyltransferase family.</text>
</comment>